<accession>A0AAN3D5E9</accession>
<evidence type="ECO:0000313" key="1">
    <source>
        <dbReference type="EMBL" id="EDO09472.1"/>
    </source>
</evidence>
<proteinExistence type="predicted"/>
<protein>
    <submittedName>
        <fullName evidence="1">Uncharacterized protein</fullName>
    </submittedName>
</protein>
<comment type="caution">
    <text evidence="1">The sequence shown here is derived from an EMBL/GenBank/DDBJ whole genome shotgun (WGS) entry which is preliminary data.</text>
</comment>
<dbReference type="AlphaFoldDB" id="A0AAN3D5E9"/>
<reference evidence="1 2" key="1">
    <citation type="submission" date="2007-03" db="EMBL/GenBank/DDBJ databases">
        <authorList>
            <person name="Fulton L."/>
            <person name="Clifton S."/>
            <person name="Fulton B."/>
            <person name="Xu J."/>
            <person name="Minx P."/>
            <person name="Pepin K.H."/>
            <person name="Johnson M."/>
            <person name="Thiruvilangam P."/>
            <person name="Bhonagiri V."/>
            <person name="Nash W.E."/>
            <person name="Mardis E.R."/>
            <person name="Wilson R.K."/>
        </authorList>
    </citation>
    <scope>NUCLEOTIDE SEQUENCE [LARGE SCALE GENOMIC DNA]</scope>
    <source>
        <strain evidence="2">ATCC 8483 / DSM 1896 / JCM 5824 / BCRC 10623 / CCUG 4943 / NCTC 11153</strain>
    </source>
</reference>
<organism evidence="1 2">
    <name type="scientific">Bacteroides ovatus (strain ATCC 8483 / DSM 1896 / JCM 5824 / BCRC 10623 / CCUG 4943 / NCTC 11153)</name>
    <dbReference type="NCBI Taxonomy" id="411476"/>
    <lineage>
        <taxon>Bacteria</taxon>
        <taxon>Pseudomonadati</taxon>
        <taxon>Bacteroidota</taxon>
        <taxon>Bacteroidia</taxon>
        <taxon>Bacteroidales</taxon>
        <taxon>Bacteroidaceae</taxon>
        <taxon>Bacteroides</taxon>
    </lineage>
</organism>
<evidence type="ECO:0000313" key="2">
    <source>
        <dbReference type="Proteomes" id="UP000005475"/>
    </source>
</evidence>
<dbReference type="EMBL" id="AAXF02000054">
    <property type="protein sequence ID" value="EDO09472.1"/>
    <property type="molecule type" value="Genomic_DNA"/>
</dbReference>
<name>A0AAN3D5E9_BACO1</name>
<sequence>MCVNIISRAAVFIYYFGYKSKNIFQNIKTEVEKTVNDFIQLCIVINIE</sequence>
<dbReference type="Proteomes" id="UP000005475">
    <property type="component" value="Unassembled WGS sequence"/>
</dbReference>
<reference evidence="2" key="2">
    <citation type="submission" date="2007-04" db="EMBL/GenBank/DDBJ databases">
        <title>Draft genome sequence of Bacteroides ovatus (ATCC 8483).</title>
        <authorList>
            <person name="Sudarsanam P."/>
            <person name="Ley R."/>
            <person name="Guruge J."/>
            <person name="Turnbaugh P.J."/>
            <person name="Mahowald M."/>
            <person name="Liep D."/>
            <person name="Gordon J."/>
        </authorList>
    </citation>
    <scope>NUCLEOTIDE SEQUENCE [LARGE SCALE GENOMIC DNA]</scope>
    <source>
        <strain evidence="2">ATCC 8483 / DSM 1896 / JCM 5824 / BCRC 10623 / CCUG 4943 / NCTC 11153</strain>
    </source>
</reference>
<gene>
    <name evidence="1" type="ORF">BACOVA_05334</name>
</gene>